<evidence type="ECO:0000259" key="3">
    <source>
        <dbReference type="PROSITE" id="PS50894"/>
    </source>
</evidence>
<evidence type="ECO:0000313" key="5">
    <source>
        <dbReference type="Proteomes" id="UP000587991"/>
    </source>
</evidence>
<evidence type="ECO:0000256" key="1">
    <source>
        <dbReference type="ARBA" id="ARBA00023012"/>
    </source>
</evidence>
<feature type="modified residue" description="Phosphohistidine" evidence="2">
    <location>
        <position position="55"/>
    </location>
</feature>
<protein>
    <recommendedName>
        <fullName evidence="3">HPt domain-containing protein</fullName>
    </recommendedName>
</protein>
<organism evidence="4 5">
    <name type="scientific">Leeia aquatica</name>
    <dbReference type="NCBI Taxonomy" id="2725557"/>
    <lineage>
        <taxon>Bacteria</taxon>
        <taxon>Pseudomonadati</taxon>
        <taxon>Pseudomonadota</taxon>
        <taxon>Betaproteobacteria</taxon>
        <taxon>Neisseriales</taxon>
        <taxon>Leeiaceae</taxon>
        <taxon>Leeia</taxon>
    </lineage>
</organism>
<dbReference type="SUPFAM" id="SSF47226">
    <property type="entry name" value="Histidine-containing phosphotransfer domain, HPT domain"/>
    <property type="match status" value="1"/>
</dbReference>
<evidence type="ECO:0000256" key="2">
    <source>
        <dbReference type="PROSITE-ProRule" id="PRU00110"/>
    </source>
</evidence>
<dbReference type="Pfam" id="PF01627">
    <property type="entry name" value="Hpt"/>
    <property type="match status" value="1"/>
</dbReference>
<dbReference type="PROSITE" id="PS50894">
    <property type="entry name" value="HPT"/>
    <property type="match status" value="1"/>
</dbReference>
<dbReference type="EMBL" id="JABAIM010000004">
    <property type="protein sequence ID" value="NLR76547.1"/>
    <property type="molecule type" value="Genomic_DNA"/>
</dbReference>
<proteinExistence type="predicted"/>
<feature type="domain" description="HPt" evidence="3">
    <location>
        <begin position="16"/>
        <end position="114"/>
    </location>
</feature>
<keyword evidence="2" id="KW-0597">Phosphoprotein</keyword>
<comment type="caution">
    <text evidence="4">The sequence shown here is derived from an EMBL/GenBank/DDBJ whole genome shotgun (WGS) entry which is preliminary data.</text>
</comment>
<dbReference type="Proteomes" id="UP000587991">
    <property type="component" value="Unassembled WGS sequence"/>
</dbReference>
<evidence type="ECO:0000313" key="4">
    <source>
        <dbReference type="EMBL" id="NLR76547.1"/>
    </source>
</evidence>
<keyword evidence="5" id="KW-1185">Reference proteome</keyword>
<dbReference type="InterPro" id="IPR008207">
    <property type="entry name" value="Sig_transdc_His_kin_Hpt_dom"/>
</dbReference>
<dbReference type="RefSeq" id="WP_168878221.1">
    <property type="nucleotide sequence ID" value="NZ_JABAIM010000004.1"/>
</dbReference>
<dbReference type="AlphaFoldDB" id="A0A847SCG1"/>
<keyword evidence="1" id="KW-0902">Two-component regulatory system</keyword>
<dbReference type="Gene3D" id="1.20.120.160">
    <property type="entry name" value="HPT domain"/>
    <property type="match status" value="1"/>
</dbReference>
<dbReference type="GO" id="GO:0004672">
    <property type="term" value="F:protein kinase activity"/>
    <property type="evidence" value="ECO:0007669"/>
    <property type="project" value="UniProtKB-ARBA"/>
</dbReference>
<accession>A0A847SCG1</accession>
<dbReference type="GO" id="GO:0000160">
    <property type="term" value="P:phosphorelay signal transduction system"/>
    <property type="evidence" value="ECO:0007669"/>
    <property type="project" value="UniProtKB-KW"/>
</dbReference>
<dbReference type="InterPro" id="IPR036641">
    <property type="entry name" value="HPT_dom_sf"/>
</dbReference>
<gene>
    <name evidence="4" type="ORF">HF682_15375</name>
</gene>
<reference evidence="4 5" key="1">
    <citation type="submission" date="2020-04" db="EMBL/GenBank/DDBJ databases">
        <title>Draft genome of Leeia sp. IMCC25680.</title>
        <authorList>
            <person name="Song J."/>
            <person name="Cho J.-C."/>
        </authorList>
    </citation>
    <scope>NUCLEOTIDE SEQUENCE [LARGE SCALE GENOMIC DNA]</scope>
    <source>
        <strain evidence="4 5">IMCC25680</strain>
    </source>
</reference>
<name>A0A847SCG1_9NEIS</name>
<sequence>MPLQDYQAFAATLGLPEDMLPDMAGILLEQLPEQWRLLQHSVSSHDHVGTFQHAHSYKGSVGSLTDGPLWQLARTLESTGRQQGEWPEIEALLAQMVLLHQQFMAEMRQLADGTLR</sequence>